<name>E2NK49_9BACE</name>
<dbReference type="AlphaFoldDB" id="E2NK49"/>
<dbReference type="HOGENOM" id="CLU_3004310_0_0_10"/>
<protein>
    <submittedName>
        <fullName evidence="1">Uncharacterized protein</fullName>
    </submittedName>
</protein>
<sequence length="56" mass="6575">MIKKGKMLLFNTFTKTDNAFFFLIYSLYNNNSRKEKEKLLLMLVMIQTNSGIHLTA</sequence>
<comment type="caution">
    <text evidence="1">The sequence shown here is derived from an EMBL/GenBank/DDBJ whole genome shotgun (WGS) entry which is preliminary data.</text>
</comment>
<evidence type="ECO:0000313" key="2">
    <source>
        <dbReference type="Proteomes" id="UP000003711"/>
    </source>
</evidence>
<dbReference type="EMBL" id="ACCH01000371">
    <property type="protein sequence ID" value="EEF87708.1"/>
    <property type="molecule type" value="Genomic_DNA"/>
</dbReference>
<reference evidence="1 2" key="1">
    <citation type="submission" date="2008-12" db="EMBL/GenBank/DDBJ databases">
        <authorList>
            <person name="Fulton L."/>
            <person name="Clifton S."/>
            <person name="Fulton B."/>
            <person name="Xu J."/>
            <person name="Minx P."/>
            <person name="Pepin K.H."/>
            <person name="Johnson M."/>
            <person name="Bhonagiri V."/>
            <person name="Nash W.E."/>
            <person name="Mardis E.R."/>
            <person name="Wilson R.K."/>
        </authorList>
    </citation>
    <scope>NUCLEOTIDE SEQUENCE [LARGE SCALE GENOMIC DNA]</scope>
    <source>
        <strain evidence="1 2">DSM 14838</strain>
    </source>
</reference>
<reference evidence="1 2" key="2">
    <citation type="submission" date="2009-01" db="EMBL/GenBank/DDBJ databases">
        <title>Draft genome sequence of Bacteroides cellulosilyticus (DSM 14838).</title>
        <authorList>
            <person name="Sudarsanam P."/>
            <person name="Ley R."/>
            <person name="Guruge J."/>
            <person name="Turnbaugh P.J."/>
            <person name="Mahowald M."/>
            <person name="Liep D."/>
            <person name="Gordon J."/>
        </authorList>
    </citation>
    <scope>NUCLEOTIDE SEQUENCE [LARGE SCALE GENOMIC DNA]</scope>
    <source>
        <strain evidence="1 2">DSM 14838</strain>
    </source>
</reference>
<organism evidence="1 2">
    <name type="scientific">Bacteroides cellulosilyticus DSM 14838</name>
    <dbReference type="NCBI Taxonomy" id="537012"/>
    <lineage>
        <taxon>Bacteria</taxon>
        <taxon>Pseudomonadati</taxon>
        <taxon>Bacteroidota</taxon>
        <taxon>Bacteroidia</taxon>
        <taxon>Bacteroidales</taxon>
        <taxon>Bacteroidaceae</taxon>
        <taxon>Bacteroides</taxon>
    </lineage>
</organism>
<gene>
    <name evidence="1" type="ORF">BACCELL_04689</name>
</gene>
<accession>E2NK49</accession>
<evidence type="ECO:0000313" key="1">
    <source>
        <dbReference type="EMBL" id="EEF87708.1"/>
    </source>
</evidence>
<proteinExistence type="predicted"/>
<dbReference type="Proteomes" id="UP000003711">
    <property type="component" value="Unassembled WGS sequence"/>
</dbReference>